<keyword evidence="2" id="KW-0067">ATP-binding</keyword>
<dbReference type="Proteomes" id="UP000280296">
    <property type="component" value="Unassembled WGS sequence"/>
</dbReference>
<gene>
    <name evidence="2" type="ORF">TsocGM_25350</name>
</gene>
<dbReference type="GO" id="GO:0005524">
    <property type="term" value="F:ATP binding"/>
    <property type="evidence" value="ECO:0007669"/>
    <property type="project" value="UniProtKB-KW"/>
</dbReference>
<evidence type="ECO:0000313" key="3">
    <source>
        <dbReference type="Proteomes" id="UP000280296"/>
    </source>
</evidence>
<dbReference type="PANTHER" id="PTHR35894:SF5">
    <property type="entry name" value="MU-LIKE PROPHAGE FLUMU DNA TRANSPOSITION PROTEIN B"/>
    <property type="match status" value="1"/>
</dbReference>
<protein>
    <submittedName>
        <fullName evidence="2">ATP-binding protein</fullName>
    </submittedName>
</protein>
<dbReference type="GO" id="GO:0016887">
    <property type="term" value="F:ATP hydrolysis activity"/>
    <property type="evidence" value="ECO:0007669"/>
    <property type="project" value="InterPro"/>
</dbReference>
<accession>A0A432MBU3</accession>
<dbReference type="RefSeq" id="WP_126728253.1">
    <property type="nucleotide sequence ID" value="NZ_RYZH01000102.1"/>
</dbReference>
<dbReference type="InterPro" id="IPR027417">
    <property type="entry name" value="P-loop_NTPase"/>
</dbReference>
<proteinExistence type="predicted"/>
<keyword evidence="3" id="KW-1185">Reference proteome</keyword>
<keyword evidence="2" id="KW-0547">Nucleotide-binding</keyword>
<dbReference type="Gene3D" id="3.40.50.300">
    <property type="entry name" value="P-loop containing nucleotide triphosphate hydrolases"/>
    <property type="match status" value="1"/>
</dbReference>
<dbReference type="InterPro" id="IPR052026">
    <property type="entry name" value="ExeA_AAA_ATPase_DNA-bind"/>
</dbReference>
<dbReference type="SUPFAM" id="SSF52540">
    <property type="entry name" value="P-loop containing nucleoside triphosphate hydrolases"/>
    <property type="match status" value="1"/>
</dbReference>
<organism evidence="2 3">
    <name type="scientific">Tautonia sociabilis</name>
    <dbReference type="NCBI Taxonomy" id="2080755"/>
    <lineage>
        <taxon>Bacteria</taxon>
        <taxon>Pseudomonadati</taxon>
        <taxon>Planctomycetota</taxon>
        <taxon>Planctomycetia</taxon>
        <taxon>Isosphaerales</taxon>
        <taxon>Isosphaeraceae</taxon>
        <taxon>Tautonia</taxon>
    </lineage>
</organism>
<dbReference type="AlphaFoldDB" id="A0A432MBU3"/>
<dbReference type="EMBL" id="RYZH01000102">
    <property type="protein sequence ID" value="RUL81255.1"/>
    <property type="molecule type" value="Genomic_DNA"/>
</dbReference>
<comment type="caution">
    <text evidence="2">The sequence shown here is derived from an EMBL/GenBank/DDBJ whole genome shotgun (WGS) entry which is preliminary data.</text>
</comment>
<sequence length="312" mass="34924">MTEVTGDAFVETREYRRFREFCDACRRYRYIGLCHGPPGVGKTLSARRYADWDRVEAAEPYADSGDFRSDDVPGNGCVFYTATVVNSPGQIQGGVFQLRQRMRELVRQAIRTEAAPVIAAAQRRLERARDDYLVKHDWFAGKSARLERAEAAVARAILARAERDREARDPTELLLVDEVDRIRMASLEQLRAIFDDGGIGLVLIGMPGLERRLARYAQLYSRIGFIHEFRPLGAPEVRELLGGWRPPGATLPDDLLADAEAMAAIIRITGGNFRLLDRLLTQVARILEINALESVTREVVEAAREVLVIGAA</sequence>
<dbReference type="Pfam" id="PF13401">
    <property type="entry name" value="AAA_22"/>
    <property type="match status" value="1"/>
</dbReference>
<name>A0A432MBU3_9BACT</name>
<reference evidence="2 3" key="2">
    <citation type="submission" date="2019-01" db="EMBL/GenBank/DDBJ databases">
        <title>Tautonia sociabilis, a novel thermotolerant planctomycete of Isosphaeraceae family, isolated from a 4000 m deep subterranean habitat.</title>
        <authorList>
            <person name="Kovaleva O.L."/>
            <person name="Elcheninov A.G."/>
            <person name="Van Heerden E."/>
            <person name="Toshchakov S.V."/>
            <person name="Novikov A."/>
            <person name="Bonch-Osmolovskaya E.A."/>
            <person name="Kublanov I.V."/>
        </authorList>
    </citation>
    <scope>NUCLEOTIDE SEQUENCE [LARGE SCALE GENOMIC DNA]</scope>
    <source>
        <strain evidence="2 3">GM2012</strain>
    </source>
</reference>
<evidence type="ECO:0000313" key="2">
    <source>
        <dbReference type="EMBL" id="RUL81255.1"/>
    </source>
</evidence>
<dbReference type="OrthoDB" id="9801665at2"/>
<evidence type="ECO:0000259" key="1">
    <source>
        <dbReference type="Pfam" id="PF13401"/>
    </source>
</evidence>
<feature type="domain" description="ORC1/DEAH AAA+ ATPase" evidence="1">
    <location>
        <begin position="27"/>
        <end position="213"/>
    </location>
</feature>
<reference evidence="2 3" key="1">
    <citation type="submission" date="2018-12" db="EMBL/GenBank/DDBJ databases">
        <authorList>
            <person name="Toschakov S.V."/>
        </authorList>
    </citation>
    <scope>NUCLEOTIDE SEQUENCE [LARGE SCALE GENOMIC DNA]</scope>
    <source>
        <strain evidence="2 3">GM2012</strain>
    </source>
</reference>
<dbReference type="PANTHER" id="PTHR35894">
    <property type="entry name" value="GENERAL SECRETION PATHWAY PROTEIN A-RELATED"/>
    <property type="match status" value="1"/>
</dbReference>
<dbReference type="InterPro" id="IPR049945">
    <property type="entry name" value="AAA_22"/>
</dbReference>